<reference evidence="2" key="2">
    <citation type="submission" date="2020-06" db="EMBL/GenBank/DDBJ databases">
        <authorList>
            <person name="Sheffer M."/>
        </authorList>
    </citation>
    <scope>NUCLEOTIDE SEQUENCE</scope>
</reference>
<dbReference type="EMBL" id="JABXBU010000012">
    <property type="protein sequence ID" value="KAF8788788.1"/>
    <property type="molecule type" value="Genomic_DNA"/>
</dbReference>
<evidence type="ECO:0000313" key="2">
    <source>
        <dbReference type="EMBL" id="KAF8788788.1"/>
    </source>
</evidence>
<gene>
    <name evidence="2" type="ORF">HNY73_006794</name>
</gene>
<feature type="region of interest" description="Disordered" evidence="1">
    <location>
        <begin position="1"/>
        <end position="29"/>
    </location>
</feature>
<organism evidence="2 3">
    <name type="scientific">Argiope bruennichi</name>
    <name type="common">Wasp spider</name>
    <name type="synonym">Aranea bruennichi</name>
    <dbReference type="NCBI Taxonomy" id="94029"/>
    <lineage>
        <taxon>Eukaryota</taxon>
        <taxon>Metazoa</taxon>
        <taxon>Ecdysozoa</taxon>
        <taxon>Arthropoda</taxon>
        <taxon>Chelicerata</taxon>
        <taxon>Arachnida</taxon>
        <taxon>Araneae</taxon>
        <taxon>Araneomorphae</taxon>
        <taxon>Entelegynae</taxon>
        <taxon>Araneoidea</taxon>
        <taxon>Araneidae</taxon>
        <taxon>Argiope</taxon>
    </lineage>
</organism>
<accession>A0A8T0FEY0</accession>
<reference evidence="2" key="1">
    <citation type="journal article" date="2020" name="bioRxiv">
        <title>Chromosome-level reference genome of the European wasp spider Argiope bruennichi: a resource for studies on range expansion and evolutionary adaptation.</title>
        <authorList>
            <person name="Sheffer M.M."/>
            <person name="Hoppe A."/>
            <person name="Krehenwinkel H."/>
            <person name="Uhl G."/>
            <person name="Kuss A.W."/>
            <person name="Jensen L."/>
            <person name="Jensen C."/>
            <person name="Gillespie R.G."/>
            <person name="Hoff K.J."/>
            <person name="Prost S."/>
        </authorList>
    </citation>
    <scope>NUCLEOTIDE SEQUENCE</scope>
</reference>
<dbReference type="Proteomes" id="UP000807504">
    <property type="component" value="Unassembled WGS sequence"/>
</dbReference>
<evidence type="ECO:0000313" key="3">
    <source>
        <dbReference type="Proteomes" id="UP000807504"/>
    </source>
</evidence>
<proteinExistence type="predicted"/>
<comment type="caution">
    <text evidence="2">The sequence shown here is derived from an EMBL/GenBank/DDBJ whole genome shotgun (WGS) entry which is preliminary data.</text>
</comment>
<evidence type="ECO:0000256" key="1">
    <source>
        <dbReference type="SAM" id="MobiDB-lite"/>
    </source>
</evidence>
<protein>
    <submittedName>
        <fullName evidence="2">Uncharacterized protein</fullName>
    </submittedName>
</protein>
<name>A0A8T0FEY0_ARGBR</name>
<keyword evidence="3" id="KW-1185">Reference proteome</keyword>
<sequence>MSQIKENIGKSQHHRKAYTDKSRKPSPNYRLDDLVWIKRHPLSKENQRKTAKFMPRKDGPYIILSQKSPSSFAIASCDKPDEPLGVYHTSALKPLRNVTRTNLL</sequence>
<dbReference type="AlphaFoldDB" id="A0A8T0FEY0"/>